<sequence>MSNPSLASRVRGRFRPVNLAWLVVMWVLLMGELSWANVIGGLVVGILATVLLPLPAMPLSDMHISWGKLLVFLGTFAFDFLVASVRVSWLALRPSGPPRTAIVNVPLRVDSEFVLTAAVLLYNLEPGGTVTDIDIANRTLTVHLLNADSEADIAREIRAIAKLERTMIDIFERTTR</sequence>
<dbReference type="KEGG" id="cpho:CPHO_10815"/>
<dbReference type="RefSeq" id="WP_075735731.1">
    <property type="nucleotide sequence ID" value="NZ_CP009249.1"/>
</dbReference>
<feature type="transmembrane region" description="Helical" evidence="7">
    <location>
        <begin position="35"/>
        <end position="57"/>
    </location>
</feature>
<evidence type="ECO:0000256" key="3">
    <source>
        <dbReference type="ARBA" id="ARBA00022475"/>
    </source>
</evidence>
<dbReference type="NCBIfam" id="NF006521">
    <property type="entry name" value="PRK08965.1-5"/>
    <property type="match status" value="1"/>
</dbReference>
<dbReference type="EMBL" id="CP009249">
    <property type="protein sequence ID" value="APT93302.1"/>
    <property type="molecule type" value="Genomic_DNA"/>
</dbReference>
<keyword evidence="3" id="KW-1003">Cell membrane</keyword>
<dbReference type="PANTHER" id="PTHR34584">
    <property type="entry name" value="NA(+)/H(+) ANTIPORTER SUBUNIT E1"/>
    <property type="match status" value="1"/>
</dbReference>
<dbReference type="Pfam" id="PF01899">
    <property type="entry name" value="MNHE"/>
    <property type="match status" value="1"/>
</dbReference>
<dbReference type="AlphaFoldDB" id="A0A1L7D5T6"/>
<evidence type="ECO:0000256" key="1">
    <source>
        <dbReference type="ARBA" id="ARBA00004651"/>
    </source>
</evidence>
<evidence type="ECO:0000256" key="6">
    <source>
        <dbReference type="ARBA" id="ARBA00023136"/>
    </source>
</evidence>
<evidence type="ECO:0000256" key="4">
    <source>
        <dbReference type="ARBA" id="ARBA00022692"/>
    </source>
</evidence>
<dbReference type="GO" id="GO:0005886">
    <property type="term" value="C:plasma membrane"/>
    <property type="evidence" value="ECO:0007669"/>
    <property type="project" value="UniProtKB-SubCell"/>
</dbReference>
<dbReference type="GO" id="GO:0008324">
    <property type="term" value="F:monoatomic cation transmembrane transporter activity"/>
    <property type="evidence" value="ECO:0007669"/>
    <property type="project" value="InterPro"/>
</dbReference>
<accession>A0A1L7D5T6</accession>
<keyword evidence="6 7" id="KW-0472">Membrane</keyword>
<evidence type="ECO:0000256" key="7">
    <source>
        <dbReference type="SAM" id="Phobius"/>
    </source>
</evidence>
<dbReference type="PANTHER" id="PTHR34584:SF1">
    <property type="entry name" value="NA(+)_H(+) ANTIPORTER SUBUNIT E1"/>
    <property type="match status" value="1"/>
</dbReference>
<dbReference type="InterPro" id="IPR002758">
    <property type="entry name" value="Cation_antiport_E"/>
</dbReference>
<evidence type="ECO:0000256" key="5">
    <source>
        <dbReference type="ARBA" id="ARBA00022989"/>
    </source>
</evidence>
<organism evidence="8 9">
    <name type="scientific">Corynebacterium phocae</name>
    <dbReference type="NCBI Taxonomy" id="161895"/>
    <lineage>
        <taxon>Bacteria</taxon>
        <taxon>Bacillati</taxon>
        <taxon>Actinomycetota</taxon>
        <taxon>Actinomycetes</taxon>
        <taxon>Mycobacteriales</taxon>
        <taxon>Corynebacteriaceae</taxon>
        <taxon>Corynebacterium</taxon>
    </lineage>
</organism>
<keyword evidence="9" id="KW-1185">Reference proteome</keyword>
<gene>
    <name evidence="8" type="ORF">CPHO_10815</name>
</gene>
<evidence type="ECO:0000256" key="2">
    <source>
        <dbReference type="ARBA" id="ARBA00006228"/>
    </source>
</evidence>
<comment type="similarity">
    <text evidence="2">Belongs to the CPA3 antiporters (TC 2.A.63) subunit E family.</text>
</comment>
<keyword evidence="4 7" id="KW-0812">Transmembrane</keyword>
<evidence type="ECO:0000313" key="9">
    <source>
        <dbReference type="Proteomes" id="UP000185491"/>
    </source>
</evidence>
<reference evidence="8 9" key="1">
    <citation type="submission" date="2014-08" db="EMBL/GenBank/DDBJ databases">
        <title>Complete genome sequence of Corynebacterium phocae M408/89/1(T)(=DSM 44612(T)), isolated from the common seal (Phoca vitulina).</title>
        <authorList>
            <person name="Ruckert C."/>
            <person name="Albersmeier A."/>
            <person name="Winkler A."/>
            <person name="Kalinowski J."/>
        </authorList>
    </citation>
    <scope>NUCLEOTIDE SEQUENCE [LARGE SCALE GENOMIC DNA]</scope>
    <source>
        <strain evidence="8 9">M408/89/1</strain>
    </source>
</reference>
<feature type="transmembrane region" description="Helical" evidence="7">
    <location>
        <begin position="69"/>
        <end position="92"/>
    </location>
</feature>
<dbReference type="STRING" id="161895.CPHO_10815"/>
<protein>
    <submittedName>
        <fullName evidence="8">Cation:proton antiporter</fullName>
    </submittedName>
</protein>
<proteinExistence type="inferred from homology"/>
<name>A0A1L7D5T6_9CORY</name>
<dbReference type="Proteomes" id="UP000185491">
    <property type="component" value="Chromosome"/>
</dbReference>
<evidence type="ECO:0000313" key="8">
    <source>
        <dbReference type="EMBL" id="APT93302.1"/>
    </source>
</evidence>
<keyword evidence="5 7" id="KW-1133">Transmembrane helix</keyword>
<dbReference type="OrthoDB" id="3556991at2"/>
<comment type="subcellular location">
    <subcellularLocation>
        <location evidence="1">Cell membrane</location>
        <topology evidence="1">Multi-pass membrane protein</topology>
    </subcellularLocation>
</comment>